<evidence type="ECO:0000313" key="1">
    <source>
        <dbReference type="EMBL" id="KAF3836696.1"/>
    </source>
</evidence>
<keyword evidence="2" id="KW-1185">Reference proteome</keyword>
<dbReference type="OrthoDB" id="5990578at2759"/>
<proteinExistence type="predicted"/>
<organism evidence="1 2">
    <name type="scientific">Dissostichus mawsoni</name>
    <name type="common">Antarctic cod</name>
    <dbReference type="NCBI Taxonomy" id="36200"/>
    <lineage>
        <taxon>Eukaryota</taxon>
        <taxon>Metazoa</taxon>
        <taxon>Chordata</taxon>
        <taxon>Craniata</taxon>
        <taxon>Vertebrata</taxon>
        <taxon>Euteleostomi</taxon>
        <taxon>Actinopterygii</taxon>
        <taxon>Neopterygii</taxon>
        <taxon>Teleostei</taxon>
        <taxon>Neoteleostei</taxon>
        <taxon>Acanthomorphata</taxon>
        <taxon>Eupercaria</taxon>
        <taxon>Perciformes</taxon>
        <taxon>Notothenioidei</taxon>
        <taxon>Nototheniidae</taxon>
        <taxon>Dissostichus</taxon>
    </lineage>
</organism>
<dbReference type="Proteomes" id="UP000518266">
    <property type="component" value="Unassembled WGS sequence"/>
</dbReference>
<accession>A0A7J5XHX0</accession>
<reference evidence="1 2" key="1">
    <citation type="submission" date="2020-03" db="EMBL/GenBank/DDBJ databases">
        <title>Dissostichus mawsoni Genome sequencing and assembly.</title>
        <authorList>
            <person name="Park H."/>
        </authorList>
    </citation>
    <scope>NUCLEOTIDE SEQUENCE [LARGE SCALE GENOMIC DNA]</scope>
    <source>
        <strain evidence="1">DM0001</strain>
        <tissue evidence="1">Muscle</tissue>
    </source>
</reference>
<dbReference type="AlphaFoldDB" id="A0A7J5XHX0"/>
<comment type="caution">
    <text evidence="1">The sequence shown here is derived from an EMBL/GenBank/DDBJ whole genome shotgun (WGS) entry which is preliminary data.</text>
</comment>
<evidence type="ECO:0000313" key="2">
    <source>
        <dbReference type="Proteomes" id="UP000518266"/>
    </source>
</evidence>
<dbReference type="EMBL" id="JAAKFY010000023">
    <property type="protein sequence ID" value="KAF3836696.1"/>
    <property type="molecule type" value="Genomic_DNA"/>
</dbReference>
<gene>
    <name evidence="1" type="ORF">F7725_004161</name>
</gene>
<name>A0A7J5XHX0_DISMA</name>
<protein>
    <submittedName>
        <fullName evidence="1">Uncharacterized protein</fullName>
    </submittedName>
</protein>
<sequence>MAMLLHLKYIIMKNACFPEHMIQRLRKPLGSSSGRDINRSNTIALSGGPNNLRLDHVMQWGAPKNNRNTCTNMDSQEDIRHQSEDFGLTHSGEGTALAGAVDDTQVVVDPLKVHQALHAHHPGSVLGGKFASATKLGVELPHGGGGGGSPGGWCRTGGWSSAGGRHGELASEGRCILQACPVLWGRAMRVHSSMGFLSFSSCIFFFSSKVAKEITWLFRSSTIEFTVNVFVDVVGLAEFLQGFQELLLLGPLPETGHFPWSRWWTRVPFVAFTRRRLHLK</sequence>